<dbReference type="Proteomes" id="UP001187192">
    <property type="component" value="Unassembled WGS sequence"/>
</dbReference>
<sequence length="136" mass="15243">MFLSLSSLPYESLSTRSYPVIPVAVAVTVATGGRRERHVPRRSEIIASASRRLEIVGFHEAPPISIVSPIDPPADLNYFLRLAHRSRRFHRPSRWLLSPIHWKHTDSSPDFDDLRESCFLTASPSSLVAVTSPVTQ</sequence>
<name>A0AA88D8X1_FICCA</name>
<evidence type="ECO:0000313" key="1">
    <source>
        <dbReference type="EMBL" id="GMN47426.1"/>
    </source>
</evidence>
<protein>
    <submittedName>
        <fullName evidence="1">Uncharacterized protein</fullName>
    </submittedName>
</protein>
<accession>A0AA88D8X1</accession>
<comment type="caution">
    <text evidence="1">The sequence shown here is derived from an EMBL/GenBank/DDBJ whole genome shotgun (WGS) entry which is preliminary data.</text>
</comment>
<evidence type="ECO:0000313" key="2">
    <source>
        <dbReference type="Proteomes" id="UP001187192"/>
    </source>
</evidence>
<gene>
    <name evidence="1" type="ORF">TIFTF001_016608</name>
</gene>
<organism evidence="1 2">
    <name type="scientific">Ficus carica</name>
    <name type="common">Common fig</name>
    <dbReference type="NCBI Taxonomy" id="3494"/>
    <lineage>
        <taxon>Eukaryota</taxon>
        <taxon>Viridiplantae</taxon>
        <taxon>Streptophyta</taxon>
        <taxon>Embryophyta</taxon>
        <taxon>Tracheophyta</taxon>
        <taxon>Spermatophyta</taxon>
        <taxon>Magnoliopsida</taxon>
        <taxon>eudicotyledons</taxon>
        <taxon>Gunneridae</taxon>
        <taxon>Pentapetalae</taxon>
        <taxon>rosids</taxon>
        <taxon>fabids</taxon>
        <taxon>Rosales</taxon>
        <taxon>Moraceae</taxon>
        <taxon>Ficeae</taxon>
        <taxon>Ficus</taxon>
    </lineage>
</organism>
<reference evidence="1" key="1">
    <citation type="submission" date="2023-07" db="EMBL/GenBank/DDBJ databases">
        <title>draft genome sequence of fig (Ficus carica).</title>
        <authorList>
            <person name="Takahashi T."/>
            <person name="Nishimura K."/>
        </authorList>
    </citation>
    <scope>NUCLEOTIDE SEQUENCE</scope>
</reference>
<proteinExistence type="predicted"/>
<dbReference type="EMBL" id="BTGU01000025">
    <property type="protein sequence ID" value="GMN47426.1"/>
    <property type="molecule type" value="Genomic_DNA"/>
</dbReference>
<keyword evidence="2" id="KW-1185">Reference proteome</keyword>
<dbReference type="AlphaFoldDB" id="A0AA88D8X1"/>